<feature type="transmembrane region" description="Helical" evidence="2">
    <location>
        <begin position="166"/>
        <end position="183"/>
    </location>
</feature>
<feature type="compositionally biased region" description="Low complexity" evidence="1">
    <location>
        <begin position="56"/>
        <end position="69"/>
    </location>
</feature>
<dbReference type="Pfam" id="PF09490">
    <property type="entry name" value="CbtA"/>
    <property type="match status" value="1"/>
</dbReference>
<gene>
    <name evidence="3" type="ORF">KM031_03345</name>
</gene>
<dbReference type="Proteomes" id="UP000679352">
    <property type="component" value="Chromosome"/>
</dbReference>
<feature type="region of interest" description="Disordered" evidence="1">
    <location>
        <begin position="52"/>
        <end position="83"/>
    </location>
</feature>
<evidence type="ECO:0000256" key="1">
    <source>
        <dbReference type="SAM" id="MobiDB-lite"/>
    </source>
</evidence>
<keyword evidence="2" id="KW-0812">Transmembrane</keyword>
<feature type="compositionally biased region" description="Basic and acidic residues" evidence="1">
    <location>
        <begin position="70"/>
        <end position="83"/>
    </location>
</feature>
<dbReference type="KEGG" id="gfu:KM031_03345"/>
<keyword evidence="4" id="KW-1185">Reference proteome</keyword>
<keyword evidence="2" id="KW-1133">Transmembrane helix</keyword>
<feature type="transmembrane region" description="Helical" evidence="2">
    <location>
        <begin position="97"/>
        <end position="118"/>
    </location>
</feature>
<feature type="transmembrane region" description="Helical" evidence="2">
    <location>
        <begin position="224"/>
        <end position="247"/>
    </location>
</feature>
<dbReference type="InterPro" id="IPR012666">
    <property type="entry name" value="CbtA_put"/>
</dbReference>
<keyword evidence="2" id="KW-0472">Membrane</keyword>
<organism evidence="3 4">
    <name type="scientific">Gemmobacter fulvus</name>
    <dbReference type="NCBI Taxonomy" id="2840474"/>
    <lineage>
        <taxon>Bacteria</taxon>
        <taxon>Pseudomonadati</taxon>
        <taxon>Pseudomonadota</taxon>
        <taxon>Alphaproteobacteria</taxon>
        <taxon>Rhodobacterales</taxon>
        <taxon>Paracoccaceae</taxon>
        <taxon>Gemmobacter</taxon>
    </lineage>
</organism>
<reference evidence="3" key="1">
    <citation type="submission" date="2021-06" db="EMBL/GenBank/DDBJ databases">
        <title>Direct submission.</title>
        <authorList>
            <person name="Lee C.-S."/>
            <person name="Jin L."/>
        </authorList>
    </citation>
    <scope>NUCLEOTIDE SEQUENCE</scope>
    <source>
        <strain evidence="3">Con5</strain>
    </source>
</reference>
<protein>
    <submittedName>
        <fullName evidence="3">CbtA family protein</fullName>
    </submittedName>
</protein>
<evidence type="ECO:0000313" key="4">
    <source>
        <dbReference type="Proteomes" id="UP000679352"/>
    </source>
</evidence>
<dbReference type="EMBL" id="CP076361">
    <property type="protein sequence ID" value="QWK90957.1"/>
    <property type="molecule type" value="Genomic_DNA"/>
</dbReference>
<sequence length="254" mass="26235">MIKSMVASALIAGCAVGLLAALLHFAFVQDYILLGEEFESGARVHFENAAPATPEGAGHAHATPDAAAAPHDHGSAAAHDHGSEAEPGAVQRNALTVLFAVLIYTAYALLLAAGFGLAESFGATITARDGLLWGIGGFVTFQLAPAMGLAPELPGTIAAELGARQLWWWLTVGCTGSGLALLAYGRHWALFGLAGALLALPHVIGAPHPDQFWGVAPPEVAGAFSARVLGTALVVWALLGWVAATVWHREIRST</sequence>
<evidence type="ECO:0000313" key="3">
    <source>
        <dbReference type="EMBL" id="QWK90957.1"/>
    </source>
</evidence>
<name>A0A975P7S6_9RHOB</name>
<accession>A0A975P7S6</accession>
<evidence type="ECO:0000256" key="2">
    <source>
        <dbReference type="SAM" id="Phobius"/>
    </source>
</evidence>
<feature type="transmembrane region" description="Helical" evidence="2">
    <location>
        <begin position="188"/>
        <end position="204"/>
    </location>
</feature>
<dbReference type="AlphaFoldDB" id="A0A975P7S6"/>
<feature type="transmembrane region" description="Helical" evidence="2">
    <location>
        <begin position="130"/>
        <end position="150"/>
    </location>
</feature>
<dbReference type="NCBIfam" id="TIGR02458">
    <property type="entry name" value="CbtA"/>
    <property type="match status" value="1"/>
</dbReference>
<proteinExistence type="predicted"/>
<dbReference type="RefSeq" id="WP_215503148.1">
    <property type="nucleotide sequence ID" value="NZ_CP076361.1"/>
</dbReference>